<dbReference type="SMART" id="SM00066">
    <property type="entry name" value="GAL4"/>
    <property type="match status" value="1"/>
</dbReference>
<dbReference type="InterPro" id="IPR036864">
    <property type="entry name" value="Zn2-C6_fun-type_DNA-bd_sf"/>
</dbReference>
<feature type="region of interest" description="Disordered" evidence="3">
    <location>
        <begin position="23"/>
        <end position="55"/>
    </location>
</feature>
<dbReference type="OrthoDB" id="416217at2759"/>
<dbReference type="GO" id="GO:0000981">
    <property type="term" value="F:DNA-binding transcription factor activity, RNA polymerase II-specific"/>
    <property type="evidence" value="ECO:0007669"/>
    <property type="project" value="InterPro"/>
</dbReference>
<dbReference type="GO" id="GO:0008270">
    <property type="term" value="F:zinc ion binding"/>
    <property type="evidence" value="ECO:0007669"/>
    <property type="project" value="InterPro"/>
</dbReference>
<dbReference type="InterPro" id="IPR001138">
    <property type="entry name" value="Zn2Cys6_DnaBD"/>
</dbReference>
<dbReference type="AlphaFoldDB" id="A0A9N9Z9T5"/>
<evidence type="ECO:0000313" key="6">
    <source>
        <dbReference type="Proteomes" id="UP000775872"/>
    </source>
</evidence>
<dbReference type="GO" id="GO:0005634">
    <property type="term" value="C:nucleus"/>
    <property type="evidence" value="ECO:0007669"/>
    <property type="project" value="UniProtKB-SubCell"/>
</dbReference>
<proteinExistence type="predicted"/>
<dbReference type="PANTHER" id="PTHR37534">
    <property type="entry name" value="TRANSCRIPTIONAL ACTIVATOR PROTEIN UGA3"/>
    <property type="match status" value="1"/>
</dbReference>
<keyword evidence="6" id="KW-1185">Reference proteome</keyword>
<dbReference type="PROSITE" id="PS50048">
    <property type="entry name" value="ZN2_CY6_FUNGAL_2"/>
    <property type="match status" value="1"/>
</dbReference>
<keyword evidence="2" id="KW-0539">Nucleus</keyword>
<dbReference type="PANTHER" id="PTHR37534:SF11">
    <property type="entry name" value="ZN(II)2CYS6 TRANSCRIPTION FACTOR (EUROFUNG)"/>
    <property type="match status" value="1"/>
</dbReference>
<evidence type="ECO:0000256" key="2">
    <source>
        <dbReference type="ARBA" id="ARBA00023242"/>
    </source>
</evidence>
<name>A0A9N9Z9T5_9HYPO</name>
<evidence type="ECO:0000256" key="3">
    <source>
        <dbReference type="SAM" id="MobiDB-lite"/>
    </source>
</evidence>
<reference evidence="6" key="1">
    <citation type="submission" date="2019-06" db="EMBL/GenBank/DDBJ databases">
        <authorList>
            <person name="Broberg M."/>
        </authorList>
    </citation>
    <scope>NUCLEOTIDE SEQUENCE [LARGE SCALE GENOMIC DNA]</scope>
</reference>
<dbReference type="Proteomes" id="UP000775872">
    <property type="component" value="Unassembled WGS sequence"/>
</dbReference>
<sequence length="488" mass="55660">MATKSPFRVRFASKNKFQSLIQNRSVATSPDSDTCSSDTPWKRRVFPDRRPKSKSGCQECKKRRVKCDEKYPVCGHCQRRGSVCLSAAPSAAWQIEVPWMMARPMSEPWMGTVNPEKRLLQYWLEKTSRMMTLCPENNPLSFPLLEHVVSTPSLLHAVQSVSAGQEHFFKPDQLTTCLQQRGLAIQALRLEMQDLAHVKPASLLSVILQGISWSWTEDHPSNYGREHLQAARTLLESMLDDPEKRRDKLVQYILGWYLLWDMSCAFIAEPHTLTPLNTAQMFDAIQAARGYFHPMIGFSLELMYLIACLGRHCRVVMETEVGDAVLEATFEEQLLAWDPDHEDQNLVDMSIAYRNHGLIMLYNICGIPGRDNDSAQDASGMAEKNSQTRIRSLVNDTLERLFRTPVGEPCFNFHSTPLFTASAELTREDADLRIAAVNQFRAIYSTNRVAVNLWAIEVLEELWNLHDCGINITWLELLVAKNWHLSFA</sequence>
<evidence type="ECO:0000256" key="1">
    <source>
        <dbReference type="ARBA" id="ARBA00004123"/>
    </source>
</evidence>
<accession>A0A9N9Z9T5</accession>
<feature type="compositionally biased region" description="Low complexity" evidence="3">
    <location>
        <begin position="28"/>
        <end position="39"/>
    </location>
</feature>
<dbReference type="InterPro" id="IPR021858">
    <property type="entry name" value="Fun_TF"/>
</dbReference>
<evidence type="ECO:0000313" key="5">
    <source>
        <dbReference type="EMBL" id="CAH0051571.1"/>
    </source>
</evidence>
<dbReference type="GO" id="GO:0000976">
    <property type="term" value="F:transcription cis-regulatory region binding"/>
    <property type="evidence" value="ECO:0007669"/>
    <property type="project" value="TreeGrafter"/>
</dbReference>
<organism evidence="5 6">
    <name type="scientific">Clonostachys solani</name>
    <dbReference type="NCBI Taxonomy" id="160281"/>
    <lineage>
        <taxon>Eukaryota</taxon>
        <taxon>Fungi</taxon>
        <taxon>Dikarya</taxon>
        <taxon>Ascomycota</taxon>
        <taxon>Pezizomycotina</taxon>
        <taxon>Sordariomycetes</taxon>
        <taxon>Hypocreomycetidae</taxon>
        <taxon>Hypocreales</taxon>
        <taxon>Bionectriaceae</taxon>
        <taxon>Clonostachys</taxon>
    </lineage>
</organism>
<comment type="subcellular location">
    <subcellularLocation>
        <location evidence="1">Nucleus</location>
    </subcellularLocation>
</comment>
<dbReference type="EMBL" id="CABFOC020000041">
    <property type="protein sequence ID" value="CAH0051571.1"/>
    <property type="molecule type" value="Genomic_DNA"/>
</dbReference>
<dbReference type="GO" id="GO:0045944">
    <property type="term" value="P:positive regulation of transcription by RNA polymerase II"/>
    <property type="evidence" value="ECO:0007669"/>
    <property type="project" value="TreeGrafter"/>
</dbReference>
<feature type="domain" description="Zn(2)-C6 fungal-type" evidence="4">
    <location>
        <begin position="56"/>
        <end position="84"/>
    </location>
</feature>
<dbReference type="SUPFAM" id="SSF57701">
    <property type="entry name" value="Zn2/Cys6 DNA-binding domain"/>
    <property type="match status" value="1"/>
</dbReference>
<protein>
    <recommendedName>
        <fullName evidence="4">Zn(2)-C6 fungal-type domain-containing protein</fullName>
    </recommendedName>
</protein>
<dbReference type="Pfam" id="PF11951">
    <property type="entry name" value="Fungal_trans_2"/>
    <property type="match status" value="1"/>
</dbReference>
<dbReference type="Gene3D" id="4.10.240.10">
    <property type="entry name" value="Zn(2)-C6 fungal-type DNA-binding domain"/>
    <property type="match status" value="1"/>
</dbReference>
<reference evidence="5 6" key="2">
    <citation type="submission" date="2021-10" db="EMBL/GenBank/DDBJ databases">
        <authorList>
            <person name="Piombo E."/>
        </authorList>
    </citation>
    <scope>NUCLEOTIDE SEQUENCE [LARGE SCALE GENOMIC DNA]</scope>
</reference>
<dbReference type="PROSITE" id="PS00463">
    <property type="entry name" value="ZN2_CY6_FUNGAL_1"/>
    <property type="match status" value="1"/>
</dbReference>
<gene>
    <name evidence="5" type="ORF">CSOL1703_00017913</name>
</gene>
<dbReference type="Pfam" id="PF00172">
    <property type="entry name" value="Zn_clus"/>
    <property type="match status" value="1"/>
</dbReference>
<evidence type="ECO:0000259" key="4">
    <source>
        <dbReference type="PROSITE" id="PS50048"/>
    </source>
</evidence>
<dbReference type="CDD" id="cd00067">
    <property type="entry name" value="GAL4"/>
    <property type="match status" value="1"/>
</dbReference>
<comment type="caution">
    <text evidence="5">The sequence shown here is derived from an EMBL/GenBank/DDBJ whole genome shotgun (WGS) entry which is preliminary data.</text>
</comment>